<dbReference type="InterPro" id="IPR005801">
    <property type="entry name" value="ADC_synthase"/>
</dbReference>
<reference evidence="1" key="2">
    <citation type="submission" date="2020-09" db="EMBL/GenBank/DDBJ databases">
        <authorList>
            <person name="Sun Q."/>
            <person name="Ohkuma M."/>
        </authorList>
    </citation>
    <scope>NUCLEOTIDE SEQUENCE</scope>
    <source>
        <strain evidence="1">JCM 4988</strain>
    </source>
</reference>
<name>A0A918QFS3_9ACTN</name>
<dbReference type="SUPFAM" id="SSF56322">
    <property type="entry name" value="ADC synthase"/>
    <property type="match status" value="1"/>
</dbReference>
<organism evidence="1 2">
    <name type="scientific">Streptomyces inusitatus</name>
    <dbReference type="NCBI Taxonomy" id="68221"/>
    <lineage>
        <taxon>Bacteria</taxon>
        <taxon>Bacillati</taxon>
        <taxon>Actinomycetota</taxon>
        <taxon>Actinomycetes</taxon>
        <taxon>Kitasatosporales</taxon>
        <taxon>Streptomycetaceae</taxon>
        <taxon>Streptomyces</taxon>
    </lineage>
</organism>
<proteinExistence type="predicted"/>
<evidence type="ECO:0000313" key="2">
    <source>
        <dbReference type="Proteomes" id="UP000630936"/>
    </source>
</evidence>
<keyword evidence="2" id="KW-1185">Reference proteome</keyword>
<dbReference type="Proteomes" id="UP000630936">
    <property type="component" value="Unassembled WGS sequence"/>
</dbReference>
<gene>
    <name evidence="1" type="ORF">GCM10010387_46120</name>
</gene>
<dbReference type="AlphaFoldDB" id="A0A918QFS3"/>
<comment type="caution">
    <text evidence="1">The sequence shown here is derived from an EMBL/GenBank/DDBJ whole genome shotgun (WGS) entry which is preliminary data.</text>
</comment>
<protein>
    <submittedName>
        <fullName evidence="1">Uncharacterized protein</fullName>
    </submittedName>
</protein>
<evidence type="ECO:0000313" key="1">
    <source>
        <dbReference type="EMBL" id="GGZ46454.1"/>
    </source>
</evidence>
<dbReference type="RefSeq" id="WP_308433255.1">
    <property type="nucleotide sequence ID" value="NZ_BMWG01000016.1"/>
</dbReference>
<dbReference type="EMBL" id="BMWG01000016">
    <property type="protein sequence ID" value="GGZ46454.1"/>
    <property type="molecule type" value="Genomic_DNA"/>
</dbReference>
<sequence length="135" mass="14702">MTVLTGYHRETLPTGGLARREPASYMLYERAGEGAAEPLGDQPLQRVHELSGEIGIAEWRAHGWAAFEPGCPPHPIVSEREAGFQRDGRTWLGAGAGAGAGIVENSLFEREFEETCEKPRGVSRFPVPGTEGEER</sequence>
<accession>A0A918QFS3</accession>
<reference evidence="1" key="1">
    <citation type="journal article" date="2014" name="Int. J. Syst. Evol. Microbiol.">
        <title>Complete genome sequence of Corynebacterium casei LMG S-19264T (=DSM 44701T), isolated from a smear-ripened cheese.</title>
        <authorList>
            <consortium name="US DOE Joint Genome Institute (JGI-PGF)"/>
            <person name="Walter F."/>
            <person name="Albersmeier A."/>
            <person name="Kalinowski J."/>
            <person name="Ruckert C."/>
        </authorList>
    </citation>
    <scope>NUCLEOTIDE SEQUENCE</scope>
    <source>
        <strain evidence="1">JCM 4988</strain>
    </source>
</reference>